<gene>
    <name evidence="3" type="ORF">SAMN05660297_02184</name>
</gene>
<dbReference type="InterPro" id="IPR006015">
    <property type="entry name" value="Universal_stress_UspA"/>
</dbReference>
<sequence length="280" mass="31421">MLWERVLIPIDFSITTELLLNWAEKLSAMGLKEAVLLHVVDRNTIEKDRPQLIKEAKRGLTELEARLEAKSIQVKSRIETGIPSVHIVKIAEEEEVSMLLMGAIGKGVFKQVIAGSTAFNVARTSKIPVFIVKHYETNNEAIWETKEFEKILCPIDFSTCSTYMIERLKDHQNHIKGLVLLTVVEKGETQEEVNKMKENYLGRLVELGEDFYDSGSEIEFLIEEGIASKNIVKVANDKGVELIVMGMTGESFIPSLLLGSTAESVLRASKEPVLFIPYAK</sequence>
<protein>
    <submittedName>
        <fullName evidence="3">Nucleotide-binding universal stress protein, UspA family</fullName>
    </submittedName>
</protein>
<evidence type="ECO:0000313" key="3">
    <source>
        <dbReference type="EMBL" id="SET37043.1"/>
    </source>
</evidence>
<dbReference type="Proteomes" id="UP000199568">
    <property type="component" value="Unassembled WGS sequence"/>
</dbReference>
<name>A0A1I0DWL7_9FIRM</name>
<reference evidence="3 4" key="1">
    <citation type="submission" date="2016-10" db="EMBL/GenBank/DDBJ databases">
        <authorList>
            <person name="de Groot N.N."/>
        </authorList>
    </citation>
    <scope>NUCLEOTIDE SEQUENCE [LARGE SCALE GENOMIC DNA]</scope>
    <source>
        <strain evidence="3 4">DSM 18979</strain>
    </source>
</reference>
<dbReference type="CDD" id="cd00293">
    <property type="entry name" value="USP-like"/>
    <property type="match status" value="2"/>
</dbReference>
<dbReference type="PRINTS" id="PR01438">
    <property type="entry name" value="UNVRSLSTRESS"/>
</dbReference>
<evidence type="ECO:0000256" key="1">
    <source>
        <dbReference type="ARBA" id="ARBA00008791"/>
    </source>
</evidence>
<keyword evidence="4" id="KW-1185">Reference proteome</keyword>
<dbReference type="RefSeq" id="WP_090443645.1">
    <property type="nucleotide sequence ID" value="NZ_FOHU01000009.1"/>
</dbReference>
<feature type="domain" description="UspA" evidence="2">
    <location>
        <begin position="4"/>
        <end position="133"/>
    </location>
</feature>
<evidence type="ECO:0000259" key="2">
    <source>
        <dbReference type="Pfam" id="PF00582"/>
    </source>
</evidence>
<dbReference type="STRING" id="426128.SAMN05660297_02184"/>
<feature type="domain" description="UspA" evidence="2">
    <location>
        <begin position="148"/>
        <end position="277"/>
    </location>
</feature>
<dbReference type="InterPro" id="IPR006016">
    <property type="entry name" value="UspA"/>
</dbReference>
<dbReference type="Pfam" id="PF00582">
    <property type="entry name" value="Usp"/>
    <property type="match status" value="2"/>
</dbReference>
<dbReference type="PANTHER" id="PTHR46268">
    <property type="entry name" value="STRESS RESPONSE PROTEIN NHAX"/>
    <property type="match status" value="1"/>
</dbReference>
<dbReference type="OrthoDB" id="9794782at2"/>
<comment type="similarity">
    <text evidence="1">Belongs to the universal stress protein A family.</text>
</comment>
<dbReference type="PANTHER" id="PTHR46268:SF26">
    <property type="entry name" value="UNIVERSAL STRESS PROTEIN MJ0577"/>
    <property type="match status" value="1"/>
</dbReference>
<accession>A0A1I0DWL7</accession>
<dbReference type="InterPro" id="IPR014729">
    <property type="entry name" value="Rossmann-like_a/b/a_fold"/>
</dbReference>
<dbReference type="EMBL" id="FOHU01000009">
    <property type="protein sequence ID" value="SET37043.1"/>
    <property type="molecule type" value="Genomic_DNA"/>
</dbReference>
<proteinExistence type="inferred from homology"/>
<evidence type="ECO:0000313" key="4">
    <source>
        <dbReference type="Proteomes" id="UP000199568"/>
    </source>
</evidence>
<dbReference type="SUPFAM" id="SSF52402">
    <property type="entry name" value="Adenine nucleotide alpha hydrolases-like"/>
    <property type="match status" value="2"/>
</dbReference>
<dbReference type="AlphaFoldDB" id="A0A1I0DWL7"/>
<organism evidence="3 4">
    <name type="scientific">Natronincola peptidivorans</name>
    <dbReference type="NCBI Taxonomy" id="426128"/>
    <lineage>
        <taxon>Bacteria</taxon>
        <taxon>Bacillati</taxon>
        <taxon>Bacillota</taxon>
        <taxon>Clostridia</taxon>
        <taxon>Peptostreptococcales</taxon>
        <taxon>Natronincolaceae</taxon>
        <taxon>Natronincola</taxon>
    </lineage>
</organism>
<dbReference type="Gene3D" id="3.40.50.620">
    <property type="entry name" value="HUPs"/>
    <property type="match status" value="2"/>
</dbReference>